<protein>
    <recommendedName>
        <fullName evidence="4">Expansin-like EG45 domain-containing protein</fullName>
    </recommendedName>
</protein>
<dbReference type="InterPro" id="IPR007112">
    <property type="entry name" value="Expansin/allergen_DPBB_dom"/>
</dbReference>
<dbReference type="AlphaFoldDB" id="A0A9Q0LTI6"/>
<feature type="transmembrane region" description="Helical" evidence="2">
    <location>
        <begin position="225"/>
        <end position="242"/>
    </location>
</feature>
<dbReference type="PANTHER" id="PTHR31836:SF21">
    <property type="entry name" value="EXPANSIN-LIKE PROTEIN 7"/>
    <property type="match status" value="1"/>
</dbReference>
<dbReference type="InterPro" id="IPR036908">
    <property type="entry name" value="RlpA-like_sf"/>
</dbReference>
<keyword evidence="2" id="KW-0812">Transmembrane</keyword>
<feature type="chain" id="PRO_5040207552" description="Expansin-like EG45 domain-containing protein" evidence="3">
    <location>
        <begin position="18"/>
        <end position="243"/>
    </location>
</feature>
<dbReference type="InterPro" id="IPR009009">
    <property type="entry name" value="RlpA-like_DPBB"/>
</dbReference>
<feature type="domain" description="Expansin-like EG45" evidence="4">
    <location>
        <begin position="31"/>
        <end position="128"/>
    </location>
</feature>
<accession>A0A9Q0LTI6</accession>
<sequence length="243" mass="27202">MILKLFLFVILFSQLFCLFTGDGTFYNATGGGTCSFDESNANPLLVAALNQPDWDGSNNCGRCAKIWGPYPDNPSYKNPVTVQIVDKCPECLSGDLDLSEDAFAMLAPMGDGRIDISWEYVDCDVSGLPGFQIHTKNGSNEWWVAFQVRDSRIGINMISVKSNGVWYDLSRTDYNYFIKSFSSGVGTQFVVRVEGINNEKFDYTINSYIANYTFQTSYQFDASSASINSILFGMALLFFFLFF</sequence>
<evidence type="ECO:0000259" key="4">
    <source>
        <dbReference type="PROSITE" id="PS50842"/>
    </source>
</evidence>
<keyword evidence="2" id="KW-1133">Transmembrane helix</keyword>
<dbReference type="SUPFAM" id="SSF50685">
    <property type="entry name" value="Barwin-like endoglucanases"/>
    <property type="match status" value="1"/>
</dbReference>
<dbReference type="CDD" id="cd22272">
    <property type="entry name" value="DPBB_EXLX1-like"/>
    <property type="match status" value="1"/>
</dbReference>
<dbReference type="EMBL" id="JAPDFW010000053">
    <property type="protein sequence ID" value="KAJ5078430.1"/>
    <property type="molecule type" value="Genomic_DNA"/>
</dbReference>
<evidence type="ECO:0000256" key="1">
    <source>
        <dbReference type="ARBA" id="ARBA00022729"/>
    </source>
</evidence>
<dbReference type="NCBIfam" id="NF041144">
    <property type="entry name" value="expansin_EXLX1"/>
    <property type="match status" value="1"/>
</dbReference>
<keyword evidence="2" id="KW-0472">Membrane</keyword>
<proteinExistence type="predicted"/>
<feature type="signal peptide" evidence="3">
    <location>
        <begin position="1"/>
        <end position="17"/>
    </location>
</feature>
<evidence type="ECO:0000313" key="6">
    <source>
        <dbReference type="Proteomes" id="UP001149090"/>
    </source>
</evidence>
<dbReference type="SUPFAM" id="SSF49590">
    <property type="entry name" value="PHL pollen allergen"/>
    <property type="match status" value="1"/>
</dbReference>
<dbReference type="PANTHER" id="PTHR31836">
    <property type="match status" value="1"/>
</dbReference>
<dbReference type="Gene3D" id="2.40.40.10">
    <property type="entry name" value="RlpA-like domain"/>
    <property type="match status" value="1"/>
</dbReference>
<dbReference type="InterPro" id="IPR036749">
    <property type="entry name" value="Expansin_CBD_sf"/>
</dbReference>
<dbReference type="OMA" id="ECKGANL"/>
<reference evidence="5" key="1">
    <citation type="submission" date="2022-10" db="EMBL/GenBank/DDBJ databases">
        <title>Novel sulphate-reducing endosymbionts in the free-living metamonad Anaeramoeba.</title>
        <authorList>
            <person name="Jerlstrom-Hultqvist J."/>
            <person name="Cepicka I."/>
            <person name="Gallot-Lavallee L."/>
            <person name="Salas-Leiva D."/>
            <person name="Curtis B.A."/>
            <person name="Zahonova K."/>
            <person name="Pipaliya S."/>
            <person name="Dacks J."/>
            <person name="Roger A.J."/>
        </authorList>
    </citation>
    <scope>NUCLEOTIDE SEQUENCE</scope>
    <source>
        <strain evidence="5">BMAN</strain>
    </source>
</reference>
<dbReference type="Pfam" id="PF03330">
    <property type="entry name" value="DPBB_1"/>
    <property type="match status" value="1"/>
</dbReference>
<evidence type="ECO:0000313" key="5">
    <source>
        <dbReference type="EMBL" id="KAJ5078430.1"/>
    </source>
</evidence>
<gene>
    <name evidence="5" type="ORF">M0811_04755</name>
</gene>
<dbReference type="Gene3D" id="2.60.40.760">
    <property type="entry name" value="Expansin, cellulose-binding-like domain"/>
    <property type="match status" value="1"/>
</dbReference>
<dbReference type="Proteomes" id="UP001149090">
    <property type="component" value="Unassembled WGS sequence"/>
</dbReference>
<dbReference type="OrthoDB" id="406505at2759"/>
<evidence type="ECO:0000256" key="3">
    <source>
        <dbReference type="SAM" id="SignalP"/>
    </source>
</evidence>
<dbReference type="InterPro" id="IPR051477">
    <property type="entry name" value="Expansin_CellWall"/>
</dbReference>
<name>A0A9Q0LTI6_ANAIG</name>
<evidence type="ECO:0000256" key="2">
    <source>
        <dbReference type="SAM" id="Phobius"/>
    </source>
</evidence>
<dbReference type="InterPro" id="IPR049818">
    <property type="entry name" value="Expansin_EXLX1-like"/>
</dbReference>
<dbReference type="PROSITE" id="PS50842">
    <property type="entry name" value="EXPANSIN_EG45"/>
    <property type="match status" value="1"/>
</dbReference>
<keyword evidence="1 3" id="KW-0732">Signal</keyword>
<comment type="caution">
    <text evidence="5">The sequence shown here is derived from an EMBL/GenBank/DDBJ whole genome shotgun (WGS) entry which is preliminary data.</text>
</comment>
<keyword evidence="6" id="KW-1185">Reference proteome</keyword>
<organism evidence="5 6">
    <name type="scientific">Anaeramoeba ignava</name>
    <name type="common">Anaerobic marine amoeba</name>
    <dbReference type="NCBI Taxonomy" id="1746090"/>
    <lineage>
        <taxon>Eukaryota</taxon>
        <taxon>Metamonada</taxon>
        <taxon>Anaeramoebidae</taxon>
        <taxon>Anaeramoeba</taxon>
    </lineage>
</organism>